<proteinExistence type="predicted"/>
<protein>
    <submittedName>
        <fullName evidence="2">Uncharacterized protein</fullName>
    </submittedName>
</protein>
<keyword evidence="3" id="KW-1185">Reference proteome</keyword>
<dbReference type="GeneID" id="92383098"/>
<dbReference type="EMBL" id="CZPT02000501">
    <property type="protein sequence ID" value="SCU66146.1"/>
    <property type="molecule type" value="Genomic_DNA"/>
</dbReference>
<dbReference type="VEuPathDB" id="TriTrypDB:TEOVI_000916400"/>
<dbReference type="Proteomes" id="UP000195570">
    <property type="component" value="Unassembled WGS sequence"/>
</dbReference>
<gene>
    <name evidence="2" type="ORF">TEOVI_000916400</name>
</gene>
<evidence type="ECO:0000313" key="2">
    <source>
        <dbReference type="EMBL" id="SCU66146.1"/>
    </source>
</evidence>
<keyword evidence="1" id="KW-0175">Coiled coil</keyword>
<name>A0A1G4I354_TRYEQ</name>
<dbReference type="RefSeq" id="XP_067077631.1">
    <property type="nucleotide sequence ID" value="XM_067221530.1"/>
</dbReference>
<feature type="coiled-coil region" evidence="1">
    <location>
        <begin position="40"/>
        <end position="85"/>
    </location>
</feature>
<accession>A0A1G4I354</accession>
<evidence type="ECO:0000256" key="1">
    <source>
        <dbReference type="SAM" id="Coils"/>
    </source>
</evidence>
<dbReference type="AlphaFoldDB" id="A0A1G4I354"/>
<organism evidence="2 3">
    <name type="scientific">Trypanosoma equiperdum</name>
    <dbReference type="NCBI Taxonomy" id="5694"/>
    <lineage>
        <taxon>Eukaryota</taxon>
        <taxon>Discoba</taxon>
        <taxon>Euglenozoa</taxon>
        <taxon>Kinetoplastea</taxon>
        <taxon>Metakinetoplastina</taxon>
        <taxon>Trypanosomatida</taxon>
        <taxon>Trypanosomatidae</taxon>
        <taxon>Trypanosoma</taxon>
    </lineage>
</organism>
<reference evidence="2" key="1">
    <citation type="submission" date="2016-09" db="EMBL/GenBank/DDBJ databases">
        <authorList>
            <person name="Hebert L."/>
            <person name="Moumen B."/>
        </authorList>
    </citation>
    <scope>NUCLEOTIDE SEQUENCE [LARGE SCALE GENOMIC DNA]</scope>
    <source>
        <strain evidence="2">OVI</strain>
    </source>
</reference>
<sequence length="111" mass="13067">MSVGKFKRSNGEPAFAQVCAVPSIPALLRPQFKVIREENIEALNRRMGRTEASRMEAEKIKERCAQAREQRSRRLQERIETIQKRSVRLASAAALREERRLKAEWRQMCRW</sequence>
<comment type="caution">
    <text evidence="2">The sequence shown here is derived from an EMBL/GenBank/DDBJ whole genome shotgun (WGS) entry which is preliminary data.</text>
</comment>
<evidence type="ECO:0000313" key="3">
    <source>
        <dbReference type="Proteomes" id="UP000195570"/>
    </source>
</evidence>